<sequence length="154" mass="16854">MEGEAYPLRNISHVGQRVLEVNRRAAWKRFIQRSLICFFVGGLIGAGAGAYGLAIWLAVQGLLIWQLVKVLNKPTLYGLVLNTSGTQRDAVWSTDRSEITYLVGEITKAIGHPDIAQITYNVQHAVHGDIINQYGDNNVGKNQHSGSGNIVGSR</sequence>
<protein>
    <submittedName>
        <fullName evidence="2">Uncharacterized protein</fullName>
    </submittedName>
</protein>
<keyword evidence="1" id="KW-1133">Transmembrane helix</keyword>
<proteinExistence type="predicted"/>
<evidence type="ECO:0000256" key="1">
    <source>
        <dbReference type="SAM" id="Phobius"/>
    </source>
</evidence>
<dbReference type="OrthoDB" id="3528632at2"/>
<reference evidence="2 3" key="1">
    <citation type="submission" date="2015-10" db="EMBL/GenBank/DDBJ databases">
        <title>Draft genome sequence of Streptomyces griseoruber DSM 40281, type strain for the species Streptomyces griseoruber.</title>
        <authorList>
            <person name="Ruckert C."/>
            <person name="Winkler A."/>
            <person name="Kalinowski J."/>
            <person name="Kampfer P."/>
            <person name="Glaeser S."/>
        </authorList>
    </citation>
    <scope>NUCLEOTIDE SEQUENCE [LARGE SCALE GENOMIC DNA]</scope>
    <source>
        <strain evidence="2 3">DSM 40281</strain>
    </source>
</reference>
<comment type="caution">
    <text evidence="2">The sequence shown here is derived from an EMBL/GenBank/DDBJ whole genome shotgun (WGS) entry which is preliminary data.</text>
</comment>
<name>A0A101SSE6_9ACTN</name>
<gene>
    <name evidence="2" type="ORF">AQJ64_29595</name>
</gene>
<feature type="transmembrane region" description="Helical" evidence="1">
    <location>
        <begin position="35"/>
        <end position="59"/>
    </location>
</feature>
<evidence type="ECO:0000313" key="3">
    <source>
        <dbReference type="Proteomes" id="UP000052982"/>
    </source>
</evidence>
<organism evidence="2 3">
    <name type="scientific">Streptomyces griseoruber</name>
    <dbReference type="NCBI Taxonomy" id="1943"/>
    <lineage>
        <taxon>Bacteria</taxon>
        <taxon>Bacillati</taxon>
        <taxon>Actinomycetota</taxon>
        <taxon>Actinomycetes</taxon>
        <taxon>Kitasatosporales</taxon>
        <taxon>Streptomycetaceae</taxon>
        <taxon>Streptomyces</taxon>
    </lineage>
</organism>
<keyword evidence="1" id="KW-0472">Membrane</keyword>
<evidence type="ECO:0000313" key="2">
    <source>
        <dbReference type="EMBL" id="KUN79297.1"/>
    </source>
</evidence>
<dbReference type="Pfam" id="PF19744">
    <property type="entry name" value="DUF6232"/>
    <property type="match status" value="1"/>
</dbReference>
<keyword evidence="3" id="KW-1185">Reference proteome</keyword>
<dbReference type="InterPro" id="IPR045629">
    <property type="entry name" value="DUF6232"/>
</dbReference>
<dbReference type="EMBL" id="LMWW01000049">
    <property type="protein sequence ID" value="KUN79297.1"/>
    <property type="molecule type" value="Genomic_DNA"/>
</dbReference>
<dbReference type="AlphaFoldDB" id="A0A101SSE6"/>
<dbReference type="Proteomes" id="UP000052982">
    <property type="component" value="Unassembled WGS sequence"/>
</dbReference>
<dbReference type="STRING" id="1943.AQJ64_29595"/>
<keyword evidence="1" id="KW-0812">Transmembrane</keyword>
<accession>A0A101SSE6</accession>